<gene>
    <name evidence="1" type="ORF">DesyoDRAFT_1554</name>
</gene>
<proteinExistence type="predicted"/>
<accession>H5Y2K2</accession>
<evidence type="ECO:0000313" key="1">
    <source>
        <dbReference type="EMBL" id="EHQ88693.1"/>
    </source>
</evidence>
<dbReference type="EMBL" id="CM001441">
    <property type="protein sequence ID" value="EHQ88693.1"/>
    <property type="molecule type" value="Genomic_DNA"/>
</dbReference>
<protein>
    <submittedName>
        <fullName evidence="1">Uncharacterized protein</fullName>
    </submittedName>
</protein>
<sequence length="80" mass="8996">MDFNKFPNISPESFMLIGAEISQAYYQKGRKDGNIEGYTKAAMDFKPAISDGTRKGSSLCASKLNMYKFFKKHGISFPED</sequence>
<dbReference type="HOGENOM" id="CLU_2584102_0_0_9"/>
<evidence type="ECO:0000313" key="2">
    <source>
        <dbReference type="Proteomes" id="UP000005104"/>
    </source>
</evidence>
<dbReference type="AlphaFoldDB" id="H5Y2K2"/>
<name>H5Y2K2_9FIRM</name>
<organism evidence="1 2">
    <name type="scientific">Desulfosporosinus youngiae DSM 17734</name>
    <dbReference type="NCBI Taxonomy" id="768710"/>
    <lineage>
        <taxon>Bacteria</taxon>
        <taxon>Bacillati</taxon>
        <taxon>Bacillota</taxon>
        <taxon>Clostridia</taxon>
        <taxon>Eubacteriales</taxon>
        <taxon>Desulfitobacteriaceae</taxon>
        <taxon>Desulfosporosinus</taxon>
    </lineage>
</organism>
<dbReference type="RefSeq" id="WP_007781398.1">
    <property type="nucleotide sequence ID" value="NZ_CM001441.1"/>
</dbReference>
<dbReference type="Proteomes" id="UP000005104">
    <property type="component" value="Chromosome"/>
</dbReference>
<keyword evidence="2" id="KW-1185">Reference proteome</keyword>
<reference evidence="1 2" key="1">
    <citation type="submission" date="2011-11" db="EMBL/GenBank/DDBJ databases">
        <title>The Noncontiguous Finished genome of Desulfosporosinus youngiae DSM 17734.</title>
        <authorList>
            <consortium name="US DOE Joint Genome Institute (JGI-PGF)"/>
            <person name="Lucas S."/>
            <person name="Han J."/>
            <person name="Lapidus A."/>
            <person name="Cheng J.-F."/>
            <person name="Goodwin L."/>
            <person name="Pitluck S."/>
            <person name="Peters L."/>
            <person name="Ovchinnikova G."/>
            <person name="Lu M."/>
            <person name="Land M.L."/>
            <person name="Hauser L."/>
            <person name="Pester M."/>
            <person name="Spring S."/>
            <person name="Ollivier B."/>
            <person name="Rattei T."/>
            <person name="Klenk H.-P."/>
            <person name="Wagner M."/>
            <person name="Loy A."/>
            <person name="Woyke T.J."/>
        </authorList>
    </citation>
    <scope>NUCLEOTIDE SEQUENCE [LARGE SCALE GENOMIC DNA]</scope>
    <source>
        <strain evidence="1 2">DSM 17734</strain>
    </source>
</reference>